<comment type="caution">
    <text evidence="1">The sequence shown here is derived from an EMBL/GenBank/DDBJ whole genome shotgun (WGS) entry which is preliminary data.</text>
</comment>
<organism evidence="1 2">
    <name type="scientific">Penicillium digitatum (strain PHI26 / CECT 20796)</name>
    <name type="common">Green mold</name>
    <dbReference type="NCBI Taxonomy" id="1170229"/>
    <lineage>
        <taxon>Eukaryota</taxon>
        <taxon>Fungi</taxon>
        <taxon>Dikarya</taxon>
        <taxon>Ascomycota</taxon>
        <taxon>Pezizomycotina</taxon>
        <taxon>Eurotiomycetes</taxon>
        <taxon>Eurotiomycetidae</taxon>
        <taxon>Eurotiales</taxon>
        <taxon>Aspergillaceae</taxon>
        <taxon>Penicillium</taxon>
    </lineage>
</organism>
<accession>K9FTP0</accession>
<gene>
    <name evidence="1" type="ORF">PDIG_89170</name>
</gene>
<keyword evidence="2" id="KW-1185">Reference proteome</keyword>
<dbReference type="HOGENOM" id="CLU_3384955_0_0_1"/>
<sequence length="33" mass="3771">MIRVRSQNSGVGFYKRCSIDLSSTHLLCCLLRL</sequence>
<evidence type="ECO:0000313" key="2">
    <source>
        <dbReference type="Proteomes" id="UP000009882"/>
    </source>
</evidence>
<protein>
    <submittedName>
        <fullName evidence="1">Uncharacterized protein</fullName>
    </submittedName>
</protein>
<dbReference type="InParanoid" id="K9FTP0"/>
<evidence type="ECO:0000313" key="1">
    <source>
        <dbReference type="EMBL" id="EKV04421.1"/>
    </source>
</evidence>
<reference evidence="2" key="1">
    <citation type="journal article" date="2012" name="BMC Genomics">
        <title>Genome sequence of the necrotrophic fungus Penicillium digitatum, the main postharvest pathogen of citrus.</title>
        <authorList>
            <person name="Marcet-Houben M."/>
            <person name="Ballester A.-R."/>
            <person name="de la Fuente B."/>
            <person name="Harries E."/>
            <person name="Marcos J.F."/>
            <person name="Gonzalez-Candelas L."/>
            <person name="Gabaldon T."/>
        </authorList>
    </citation>
    <scope>NUCLEOTIDE SEQUENCE [LARGE SCALE GENOMIC DNA]</scope>
    <source>
        <strain evidence="2">PHI26 / CECT 20796</strain>
    </source>
</reference>
<dbReference type="Proteomes" id="UP000009882">
    <property type="component" value="Unassembled WGS sequence"/>
</dbReference>
<dbReference type="EMBL" id="AKCT01000329">
    <property type="protein sequence ID" value="EKV04421.1"/>
    <property type="molecule type" value="Genomic_DNA"/>
</dbReference>
<name>K9FTP0_PEND2</name>
<proteinExistence type="predicted"/>
<dbReference type="AlphaFoldDB" id="K9FTP0"/>